<organism evidence="1 2">
    <name type="scientific">Floridaenema flaviceps BLCC-F50</name>
    <dbReference type="NCBI Taxonomy" id="3153642"/>
    <lineage>
        <taxon>Bacteria</taxon>
        <taxon>Bacillati</taxon>
        <taxon>Cyanobacteriota</taxon>
        <taxon>Cyanophyceae</taxon>
        <taxon>Oscillatoriophycideae</taxon>
        <taxon>Aerosakkonematales</taxon>
        <taxon>Aerosakkonemataceae</taxon>
        <taxon>Floridanema</taxon>
        <taxon>Floridanema flaviceps</taxon>
    </lineage>
</organism>
<keyword evidence="2" id="KW-1185">Reference proteome</keyword>
<protein>
    <submittedName>
        <fullName evidence="1">Uncharacterized protein</fullName>
    </submittedName>
</protein>
<dbReference type="Proteomes" id="UP001576784">
    <property type="component" value="Unassembled WGS sequence"/>
</dbReference>
<comment type="caution">
    <text evidence="1">The sequence shown here is derived from an EMBL/GenBank/DDBJ whole genome shotgun (WGS) entry which is preliminary data.</text>
</comment>
<gene>
    <name evidence="1" type="ORF">ACE1CI_04775</name>
</gene>
<dbReference type="RefSeq" id="WP_413261906.1">
    <property type="nucleotide sequence ID" value="NZ_JBHFNR010000024.1"/>
</dbReference>
<accession>A0ABV4XLC7</accession>
<name>A0ABV4XLC7_9CYAN</name>
<evidence type="ECO:0000313" key="1">
    <source>
        <dbReference type="EMBL" id="MFB2892242.1"/>
    </source>
</evidence>
<evidence type="ECO:0000313" key="2">
    <source>
        <dbReference type="Proteomes" id="UP001576784"/>
    </source>
</evidence>
<proteinExistence type="predicted"/>
<dbReference type="EMBL" id="JBHFNR010000024">
    <property type="protein sequence ID" value="MFB2892242.1"/>
    <property type="molecule type" value="Genomic_DNA"/>
</dbReference>
<reference evidence="1 2" key="1">
    <citation type="submission" date="2024-09" db="EMBL/GenBank/DDBJ databases">
        <title>Floridaenema gen nov. (Aerosakkonemataceae, Aerosakkonematales ord. nov., Cyanobacteria) from benthic tropical and subtropical fresh waters, with the description of four new species.</title>
        <authorList>
            <person name="Moretto J.A."/>
            <person name="Berthold D.E."/>
            <person name="Lefler F.W."/>
            <person name="Huang I.-S."/>
            <person name="Laughinghouse H. IV."/>
        </authorList>
    </citation>
    <scope>NUCLEOTIDE SEQUENCE [LARGE SCALE GENOMIC DNA]</scope>
    <source>
        <strain evidence="1 2">BLCC-F50</strain>
    </source>
</reference>
<sequence length="181" mass="21253">MATTVTRSKAKTFARLAILKIQFRYLLRKTTDISLETLERLEKGLENAWIKKVNIYGFDVQKLCRAQITLQVDWDEYKYQLSCERATVAIDNKWIDDTAMEVYEPIIIFNDFVNEKLLTKEWGVIYTRSVYADEAKLKEVRSALGLAPRGSIKWAEEPTVQWSEKIQELPELDVFIRFVDY</sequence>